<evidence type="ECO:0000313" key="2">
    <source>
        <dbReference type="EMBL" id="AIK95730.1"/>
    </source>
</evidence>
<protein>
    <submittedName>
        <fullName evidence="2">Uncharacterized protein</fullName>
    </submittedName>
</protein>
<dbReference type="EMBL" id="CP008941">
    <property type="protein sequence ID" value="AIK95730.1"/>
    <property type="molecule type" value="Genomic_DNA"/>
</dbReference>
<dbReference type="Proteomes" id="UP000028926">
    <property type="component" value="Chromosome"/>
</dbReference>
<dbReference type="KEGG" id="paca:ID47_01745"/>
<gene>
    <name evidence="2" type="ORF">ID47_01745</name>
</gene>
<feature type="region of interest" description="Disordered" evidence="1">
    <location>
        <begin position="1"/>
        <end position="68"/>
    </location>
</feature>
<name>A0A077AYB5_9PROT</name>
<sequence>MSDGLSCRVPGSLAGKEDSFSGQPKGDPQSRIYLSPLLSSRDPGFSARKRGVGDKSGREKRHDFNQKS</sequence>
<evidence type="ECO:0000313" key="3">
    <source>
        <dbReference type="Proteomes" id="UP000028926"/>
    </source>
</evidence>
<proteinExistence type="predicted"/>
<accession>A0A077AYB5</accession>
<feature type="compositionally biased region" description="Basic and acidic residues" evidence="1">
    <location>
        <begin position="51"/>
        <end position="68"/>
    </location>
</feature>
<evidence type="ECO:0000256" key="1">
    <source>
        <dbReference type="SAM" id="MobiDB-lite"/>
    </source>
</evidence>
<dbReference type="AlphaFoldDB" id="A0A077AYB5"/>
<reference evidence="2 3" key="1">
    <citation type="submission" date="2014-07" db="EMBL/GenBank/DDBJ databases">
        <title>Comparative genomic insights into amoeba endosymbionts belonging to the families of Holosporaceae and Candidatus Midichloriaceae within Rickettsiales.</title>
        <authorList>
            <person name="Wang Z."/>
            <person name="Wu M."/>
        </authorList>
    </citation>
    <scope>NUCLEOTIDE SEQUENCE [LARGE SCALE GENOMIC DNA]</scope>
    <source>
        <strain evidence="2">PRA3</strain>
    </source>
</reference>
<dbReference type="HOGENOM" id="CLU_2786174_0_0_5"/>
<organism evidence="2 3">
    <name type="scientific">Candidatus Odyssella acanthamoebae</name>
    <dbReference type="NCBI Taxonomy" id="91604"/>
    <lineage>
        <taxon>Bacteria</taxon>
        <taxon>Pseudomonadati</taxon>
        <taxon>Pseudomonadota</taxon>
        <taxon>Alphaproteobacteria</taxon>
        <taxon>Holosporales</taxon>
        <taxon>Candidatus Paracaedibacteraceae</taxon>
        <taxon>Candidatus Odyssella</taxon>
    </lineage>
</organism>
<keyword evidence="3" id="KW-1185">Reference proteome</keyword>